<comment type="caution">
    <text evidence="3">The sequence shown here is derived from an EMBL/GenBank/DDBJ whole genome shotgun (WGS) entry which is preliminary data.</text>
</comment>
<feature type="chain" id="PRO_5001775126" evidence="2">
    <location>
        <begin position="24"/>
        <end position="222"/>
    </location>
</feature>
<evidence type="ECO:0000313" key="3">
    <source>
        <dbReference type="EMBL" id="KEZ40201.1"/>
    </source>
</evidence>
<dbReference type="EMBL" id="JOWA01000132">
    <property type="protein sequence ID" value="KEZ40201.1"/>
    <property type="molecule type" value="Genomic_DNA"/>
</dbReference>
<evidence type="ECO:0000256" key="2">
    <source>
        <dbReference type="SAM" id="SignalP"/>
    </source>
</evidence>
<dbReference type="VEuPathDB" id="FungiDB:SAPIO_CDS9258"/>
<evidence type="ECO:0000313" key="4">
    <source>
        <dbReference type="Proteomes" id="UP000028545"/>
    </source>
</evidence>
<organism evidence="3 4">
    <name type="scientific">Pseudallescheria apiosperma</name>
    <name type="common">Scedosporium apiospermum</name>
    <dbReference type="NCBI Taxonomy" id="563466"/>
    <lineage>
        <taxon>Eukaryota</taxon>
        <taxon>Fungi</taxon>
        <taxon>Dikarya</taxon>
        <taxon>Ascomycota</taxon>
        <taxon>Pezizomycotina</taxon>
        <taxon>Sordariomycetes</taxon>
        <taxon>Hypocreomycetidae</taxon>
        <taxon>Microascales</taxon>
        <taxon>Microascaceae</taxon>
        <taxon>Scedosporium</taxon>
    </lineage>
</organism>
<feature type="compositionally biased region" description="Polar residues" evidence="1">
    <location>
        <begin position="168"/>
        <end position="179"/>
    </location>
</feature>
<dbReference type="OrthoDB" id="10662722at2759"/>
<keyword evidence="2" id="KW-0732">Signal</keyword>
<dbReference type="Proteomes" id="UP000028545">
    <property type="component" value="Unassembled WGS sequence"/>
</dbReference>
<dbReference type="KEGG" id="sapo:SAPIO_CDS9258"/>
<reference evidence="3 4" key="1">
    <citation type="journal article" date="2014" name="Genome Announc.">
        <title>Draft genome sequence of the pathogenic fungus Scedosporium apiospermum.</title>
        <authorList>
            <person name="Vandeputte P."/>
            <person name="Ghamrawi S."/>
            <person name="Rechenmann M."/>
            <person name="Iltis A."/>
            <person name="Giraud S."/>
            <person name="Fleury M."/>
            <person name="Thornton C."/>
            <person name="Delhaes L."/>
            <person name="Meyer W."/>
            <person name="Papon N."/>
            <person name="Bouchara J.P."/>
        </authorList>
    </citation>
    <scope>NUCLEOTIDE SEQUENCE [LARGE SCALE GENOMIC DNA]</scope>
    <source>
        <strain evidence="3 4">IHEM 14462</strain>
    </source>
</reference>
<feature type="signal peptide" evidence="2">
    <location>
        <begin position="1"/>
        <end position="23"/>
    </location>
</feature>
<accession>A0A084FYN9</accession>
<keyword evidence="4" id="KW-1185">Reference proteome</keyword>
<feature type="compositionally biased region" description="Low complexity" evidence="1">
    <location>
        <begin position="180"/>
        <end position="201"/>
    </location>
</feature>
<gene>
    <name evidence="3" type="ORF">SAPIO_CDS9258</name>
</gene>
<feature type="region of interest" description="Disordered" evidence="1">
    <location>
        <begin position="164"/>
        <end position="203"/>
    </location>
</feature>
<name>A0A084FYN9_PSEDA</name>
<dbReference type="GeneID" id="27728330"/>
<dbReference type="HOGENOM" id="CLU_1245992_0_0_1"/>
<sequence>MRMHNSAAALAALSALVAPVVLAQQTTMQLWFPMMDPAATEDIYADQELVIKTIVNQETVVEMRCKDKDNTECVVVPFTIGQSSKENPDRPIHLGSGDGYYGGLPDVIDCKLTGCPTATTGACSVVINAGHANSETNLVTTSLPLDTELLRFRPIALATPLPEADSIQCDSQPAASTTPSATGEKSAETSASASAPSTENSGWKVAASWPGVAAVVALGLFI</sequence>
<protein>
    <submittedName>
        <fullName evidence="3">Uncharacterized protein</fullName>
    </submittedName>
</protein>
<proteinExistence type="predicted"/>
<dbReference type="RefSeq" id="XP_016640000.1">
    <property type="nucleotide sequence ID" value="XM_016790697.1"/>
</dbReference>
<evidence type="ECO:0000256" key="1">
    <source>
        <dbReference type="SAM" id="MobiDB-lite"/>
    </source>
</evidence>
<dbReference type="AlphaFoldDB" id="A0A084FYN9"/>